<dbReference type="Pfam" id="PF00196">
    <property type="entry name" value="GerE"/>
    <property type="match status" value="1"/>
</dbReference>
<dbReference type="PROSITE" id="PS50043">
    <property type="entry name" value="HTH_LUXR_2"/>
    <property type="match status" value="1"/>
</dbReference>
<dbReference type="Gene3D" id="3.40.50.2300">
    <property type="match status" value="1"/>
</dbReference>
<dbReference type="InterPro" id="IPR001789">
    <property type="entry name" value="Sig_transdc_resp-reg_receiver"/>
</dbReference>
<comment type="caution">
    <text evidence="5">The sequence shown here is derived from an EMBL/GenBank/DDBJ whole genome shotgun (WGS) entry which is preliminary data.</text>
</comment>
<dbReference type="InterPro" id="IPR039420">
    <property type="entry name" value="WalR-like"/>
</dbReference>
<evidence type="ECO:0000313" key="5">
    <source>
        <dbReference type="EMBL" id="MPM32126.1"/>
    </source>
</evidence>
<dbReference type="InterPro" id="IPR058245">
    <property type="entry name" value="NreC/VraR/RcsB-like_REC"/>
</dbReference>
<dbReference type="PROSITE" id="PS50110">
    <property type="entry name" value="RESPONSE_REGULATORY"/>
    <property type="match status" value="1"/>
</dbReference>
<gene>
    <name evidence="5" type="primary">nreC_22</name>
    <name evidence="5" type="ORF">SDC9_78685</name>
</gene>
<name>A0A644YUB8_9ZZZZ</name>
<organism evidence="5">
    <name type="scientific">bioreactor metagenome</name>
    <dbReference type="NCBI Taxonomy" id="1076179"/>
    <lineage>
        <taxon>unclassified sequences</taxon>
        <taxon>metagenomes</taxon>
        <taxon>ecological metagenomes</taxon>
    </lineage>
</organism>
<evidence type="ECO:0000256" key="1">
    <source>
        <dbReference type="ARBA" id="ARBA00022553"/>
    </source>
</evidence>
<dbReference type="SMART" id="SM00421">
    <property type="entry name" value="HTH_LUXR"/>
    <property type="match status" value="1"/>
</dbReference>
<dbReference type="PANTHER" id="PTHR43214:SF43">
    <property type="entry name" value="TWO-COMPONENT RESPONSE REGULATOR"/>
    <property type="match status" value="1"/>
</dbReference>
<evidence type="ECO:0000259" key="3">
    <source>
        <dbReference type="PROSITE" id="PS50043"/>
    </source>
</evidence>
<dbReference type="InterPro" id="IPR011006">
    <property type="entry name" value="CheY-like_superfamily"/>
</dbReference>
<proteinExistence type="predicted"/>
<dbReference type="InterPro" id="IPR000792">
    <property type="entry name" value="Tscrpt_reg_LuxR_C"/>
</dbReference>
<dbReference type="Pfam" id="PF00072">
    <property type="entry name" value="Response_reg"/>
    <property type="match status" value="1"/>
</dbReference>
<feature type="domain" description="HTH luxR-type" evidence="3">
    <location>
        <begin position="136"/>
        <end position="201"/>
    </location>
</feature>
<evidence type="ECO:0000256" key="2">
    <source>
        <dbReference type="ARBA" id="ARBA00023125"/>
    </source>
</evidence>
<dbReference type="PROSITE" id="PS00622">
    <property type="entry name" value="HTH_LUXR_1"/>
    <property type="match status" value="1"/>
</dbReference>
<dbReference type="AlphaFoldDB" id="A0A644YUB8"/>
<dbReference type="GO" id="GO:0003677">
    <property type="term" value="F:DNA binding"/>
    <property type="evidence" value="ECO:0007669"/>
    <property type="project" value="UniProtKB-KW"/>
</dbReference>
<dbReference type="EMBL" id="VSSQ01006276">
    <property type="protein sequence ID" value="MPM32126.1"/>
    <property type="molecule type" value="Genomic_DNA"/>
</dbReference>
<dbReference type="InterPro" id="IPR016032">
    <property type="entry name" value="Sig_transdc_resp-reg_C-effctor"/>
</dbReference>
<dbReference type="CDD" id="cd06170">
    <property type="entry name" value="LuxR_C_like"/>
    <property type="match status" value="1"/>
</dbReference>
<feature type="domain" description="Response regulatory" evidence="4">
    <location>
        <begin position="3"/>
        <end position="119"/>
    </location>
</feature>
<accession>A0A644YUB8</accession>
<dbReference type="PANTHER" id="PTHR43214">
    <property type="entry name" value="TWO-COMPONENT RESPONSE REGULATOR"/>
    <property type="match status" value="1"/>
</dbReference>
<keyword evidence="2" id="KW-0238">DNA-binding</keyword>
<evidence type="ECO:0000259" key="4">
    <source>
        <dbReference type="PROSITE" id="PS50110"/>
    </source>
</evidence>
<protein>
    <submittedName>
        <fullName evidence="5">Oxygen regulatory protein NreC</fullName>
    </submittedName>
</protein>
<reference evidence="5" key="1">
    <citation type="submission" date="2019-08" db="EMBL/GenBank/DDBJ databases">
        <authorList>
            <person name="Kucharzyk K."/>
            <person name="Murdoch R.W."/>
            <person name="Higgins S."/>
            <person name="Loffler F."/>
        </authorList>
    </citation>
    <scope>NUCLEOTIDE SEQUENCE</scope>
</reference>
<dbReference type="GO" id="GO:0006355">
    <property type="term" value="P:regulation of DNA-templated transcription"/>
    <property type="evidence" value="ECO:0007669"/>
    <property type="project" value="InterPro"/>
</dbReference>
<dbReference type="SUPFAM" id="SSF46894">
    <property type="entry name" value="C-terminal effector domain of the bipartite response regulators"/>
    <property type="match status" value="1"/>
</dbReference>
<dbReference type="GO" id="GO:0000160">
    <property type="term" value="P:phosphorelay signal transduction system"/>
    <property type="evidence" value="ECO:0007669"/>
    <property type="project" value="InterPro"/>
</dbReference>
<dbReference type="PRINTS" id="PR00038">
    <property type="entry name" value="HTHLUXR"/>
</dbReference>
<dbReference type="SUPFAM" id="SSF52172">
    <property type="entry name" value="CheY-like"/>
    <property type="match status" value="1"/>
</dbReference>
<keyword evidence="1" id="KW-0597">Phosphoprotein</keyword>
<dbReference type="CDD" id="cd17535">
    <property type="entry name" value="REC_NarL-like"/>
    <property type="match status" value="1"/>
</dbReference>
<dbReference type="SMART" id="SM00448">
    <property type="entry name" value="REC"/>
    <property type="match status" value="1"/>
</dbReference>
<sequence length="204" mass="23027">MIKVIIVDDHKILVEGLVKLINASDIAIVTDVCFDAKSCRSILKNNMPDVLLLDVSLPDTDGMKLCKELKELYPELKILALSRFSEYSIVKKMLENGAKGYTLKNVLYEELIKGIQSVAYGQTFICHELESQIKKKSDSSVWLTPRENDLLKLIAEGYTNPEIAEKLFLSPETIKGYRNNLLFKLGAKNTAMLVKIAMEEKLIM</sequence>